<feature type="region of interest" description="Disordered" evidence="1">
    <location>
        <begin position="1"/>
        <end position="52"/>
    </location>
</feature>
<proteinExistence type="predicted"/>
<protein>
    <submittedName>
        <fullName evidence="2">Uncharacterized protein</fullName>
    </submittedName>
</protein>
<dbReference type="EMBL" id="JPKZ01000167">
    <property type="protein sequence ID" value="KHN88850.1"/>
    <property type="molecule type" value="Genomic_DNA"/>
</dbReference>
<gene>
    <name evidence="2" type="ORF">Tcan_18404</name>
</gene>
<name>A0A0B2W6G3_TOXCA</name>
<keyword evidence="3" id="KW-1185">Reference proteome</keyword>
<dbReference type="AlphaFoldDB" id="A0A0B2W6G3"/>
<evidence type="ECO:0000313" key="3">
    <source>
        <dbReference type="Proteomes" id="UP000031036"/>
    </source>
</evidence>
<sequence length="93" mass="10763">MTVTMLFGNDDRGDDARQRSPCRRSPAVMTVTRMPGNGGRDDEANKQQHSSDWFRDRHAHPQPHLHYALHALYDDRPKTVEGRRLNEMQHATI</sequence>
<organism evidence="2 3">
    <name type="scientific">Toxocara canis</name>
    <name type="common">Canine roundworm</name>
    <dbReference type="NCBI Taxonomy" id="6265"/>
    <lineage>
        <taxon>Eukaryota</taxon>
        <taxon>Metazoa</taxon>
        <taxon>Ecdysozoa</taxon>
        <taxon>Nematoda</taxon>
        <taxon>Chromadorea</taxon>
        <taxon>Rhabditida</taxon>
        <taxon>Spirurina</taxon>
        <taxon>Ascaridomorpha</taxon>
        <taxon>Ascaridoidea</taxon>
        <taxon>Toxocaridae</taxon>
        <taxon>Toxocara</taxon>
    </lineage>
</organism>
<feature type="compositionally biased region" description="Basic and acidic residues" evidence="1">
    <location>
        <begin position="9"/>
        <end position="18"/>
    </location>
</feature>
<evidence type="ECO:0000313" key="2">
    <source>
        <dbReference type="EMBL" id="KHN88850.1"/>
    </source>
</evidence>
<comment type="caution">
    <text evidence="2">The sequence shown here is derived from an EMBL/GenBank/DDBJ whole genome shotgun (WGS) entry which is preliminary data.</text>
</comment>
<accession>A0A0B2W6G3</accession>
<evidence type="ECO:0000256" key="1">
    <source>
        <dbReference type="SAM" id="MobiDB-lite"/>
    </source>
</evidence>
<dbReference type="Proteomes" id="UP000031036">
    <property type="component" value="Unassembled WGS sequence"/>
</dbReference>
<reference evidence="2 3" key="1">
    <citation type="submission" date="2014-11" db="EMBL/GenBank/DDBJ databases">
        <title>Genetic blueprint of the zoonotic pathogen Toxocara canis.</title>
        <authorList>
            <person name="Zhu X.-Q."/>
            <person name="Korhonen P.K."/>
            <person name="Cai H."/>
            <person name="Young N.D."/>
            <person name="Nejsum P."/>
            <person name="von Samson-Himmelstjerna G."/>
            <person name="Boag P.R."/>
            <person name="Tan P."/>
            <person name="Li Q."/>
            <person name="Min J."/>
            <person name="Yang Y."/>
            <person name="Wang X."/>
            <person name="Fang X."/>
            <person name="Hall R.S."/>
            <person name="Hofmann A."/>
            <person name="Sternberg P.W."/>
            <person name="Jex A.R."/>
            <person name="Gasser R.B."/>
        </authorList>
    </citation>
    <scope>NUCLEOTIDE SEQUENCE [LARGE SCALE GENOMIC DNA]</scope>
    <source>
        <strain evidence="2">PN_DK_2014</strain>
    </source>
</reference>